<comment type="caution">
    <text evidence="2">The sequence shown here is derived from an EMBL/GenBank/DDBJ whole genome shotgun (WGS) entry which is preliminary data.</text>
</comment>
<dbReference type="RefSeq" id="XP_027620017.1">
    <property type="nucleotide sequence ID" value="XM_027764216.1"/>
</dbReference>
<dbReference type="Proteomes" id="UP000287166">
    <property type="component" value="Unassembled WGS sequence"/>
</dbReference>
<feature type="compositionally biased region" description="Pro residues" evidence="1">
    <location>
        <begin position="1"/>
        <end position="13"/>
    </location>
</feature>
<evidence type="ECO:0000313" key="3">
    <source>
        <dbReference type="Proteomes" id="UP000287166"/>
    </source>
</evidence>
<dbReference type="GeneID" id="38786021"/>
<dbReference type="AlphaFoldDB" id="A0A401H3W2"/>
<feature type="region of interest" description="Disordered" evidence="1">
    <location>
        <begin position="65"/>
        <end position="105"/>
    </location>
</feature>
<keyword evidence="3" id="KW-1185">Reference proteome</keyword>
<reference evidence="2 3" key="1">
    <citation type="journal article" date="2018" name="Sci. Rep.">
        <title>Genome sequence of the cauliflower mushroom Sparassis crispa (Hanabiratake) and its association with beneficial usage.</title>
        <authorList>
            <person name="Kiyama R."/>
            <person name="Furutani Y."/>
            <person name="Kawaguchi K."/>
            <person name="Nakanishi T."/>
        </authorList>
    </citation>
    <scope>NUCLEOTIDE SEQUENCE [LARGE SCALE GENOMIC DNA]</scope>
</reference>
<evidence type="ECO:0000256" key="1">
    <source>
        <dbReference type="SAM" id="MobiDB-lite"/>
    </source>
</evidence>
<dbReference type="OrthoDB" id="2804209at2759"/>
<feature type="region of interest" description="Disordered" evidence="1">
    <location>
        <begin position="1"/>
        <end position="23"/>
    </location>
</feature>
<dbReference type="STRING" id="139825.A0A401H3W2"/>
<name>A0A401H3W2_9APHY</name>
<dbReference type="EMBL" id="BFAD01000015">
    <property type="protein sequence ID" value="GBE89104.1"/>
    <property type="molecule type" value="Genomic_DNA"/>
</dbReference>
<accession>A0A401H3W2</accession>
<organism evidence="2 3">
    <name type="scientific">Sparassis crispa</name>
    <dbReference type="NCBI Taxonomy" id="139825"/>
    <lineage>
        <taxon>Eukaryota</taxon>
        <taxon>Fungi</taxon>
        <taxon>Dikarya</taxon>
        <taxon>Basidiomycota</taxon>
        <taxon>Agaricomycotina</taxon>
        <taxon>Agaricomycetes</taxon>
        <taxon>Polyporales</taxon>
        <taxon>Sparassidaceae</taxon>
        <taxon>Sparassis</taxon>
    </lineage>
</organism>
<proteinExistence type="predicted"/>
<dbReference type="InParanoid" id="A0A401H3W2"/>
<gene>
    <name evidence="2" type="ORF">SCP_1501070</name>
</gene>
<protein>
    <submittedName>
        <fullName evidence="2">Uncharacterized protein</fullName>
    </submittedName>
</protein>
<evidence type="ECO:0000313" key="2">
    <source>
        <dbReference type="EMBL" id="GBE89104.1"/>
    </source>
</evidence>
<sequence>MSSPSPSTPPDSPPAFNTAFQGELPVTPLRRYKDIPAAHLLFTDDDDDDDDDNDTPRAKMLGLRASLLVVDDPQTPSPVGRSSTRYRKKADDATAQPTLDPSPNADIDCGDVPCDDNSTHSANDWVSPLPLVAPSSESVRIHSLHDLLRVTLPENPPPYRNSALKGMKTITKNELAISHVAQLKKVVYVEDLVTQLRDQAEKQLRNLKLDGNVLDPDVFCICQIHPYLTGKNLPRKIHSEKDTEDWCNAVLFRPALAALRCVIAKKIIHNFEGEFPYISSAPGREVIPDGILVEERTVPIQESGSSFWNIQDGKVILTIEVKTQPAWEKMDFHELQTRPVYLERGTAMRFVWPTEDDKNPDEQTRLLVQAWTHMVKSVHGIEILSTLHLTTFLVRGRNEDNSDTLYISPSYDRESCPIYAVYCWFALARGIISFESLNLPAPITAQWPKSAHDEYHETCGILAATRYDRCGPPVTPTIARGVATRSQGPAVFGAL</sequence>